<evidence type="ECO:0000313" key="2">
    <source>
        <dbReference type="EMBL" id="SMG19853.1"/>
    </source>
</evidence>
<dbReference type="PANTHER" id="PTHR48050:SF13">
    <property type="entry name" value="STEROL 3-BETA-GLUCOSYLTRANSFERASE UGT80A2"/>
    <property type="match status" value="1"/>
</dbReference>
<accession>A0A1X7IY13</accession>
<dbReference type="GO" id="GO:0016758">
    <property type="term" value="F:hexosyltransferase activity"/>
    <property type="evidence" value="ECO:0007669"/>
    <property type="project" value="UniProtKB-ARBA"/>
</dbReference>
<dbReference type="CDD" id="cd03784">
    <property type="entry name" value="GT1_Gtf-like"/>
    <property type="match status" value="1"/>
</dbReference>
<sequence length="458" mass="49529">MDALRDSWEFPAFSASSRGYRLYHRLVPAYLLCSPPIYGHLSPVIDIGRGLMERGADITVLTGRKYEDLVARSGLSFAPLPAEVDYDDDDLDAWLPGRDKMRGLAAVRYGMIGMFARVIPGQWRAVESLLESGSFDAIIGEASFTGLAPYLARAPKDRLPVVGVSAVPVIMASVDAAPFGTALQPGTSGLARARNSALNAFLLRGPFRPVELAVKEAMAEVGVPPSGVTFFDFAYRSFDLLFQLSVESMEYPRRELPSTVRFVGPLRHGRRHASGRPDWWGDLHAGRPVVHVSQGTIDNVDLGRLIVPTLRALANEDVLVVVTTGGRPIAEVSAAMGGDIPSNARIAEFVPYDELLPLCDVFVTNGGFGGVQRALAAGVPLVVAGSTEEKPEVAARVQWAGCGINLRTGSPRPDRVRDAVRQVLHDTSYRAVSEVLRDEIRALPDPIDVISDALARTH</sequence>
<evidence type="ECO:0000313" key="3">
    <source>
        <dbReference type="Proteomes" id="UP000193244"/>
    </source>
</evidence>
<dbReference type="InterPro" id="IPR050426">
    <property type="entry name" value="Glycosyltransferase_28"/>
</dbReference>
<reference evidence="3" key="1">
    <citation type="submission" date="2017-04" db="EMBL/GenBank/DDBJ databases">
        <authorList>
            <person name="Varghese N."/>
            <person name="Submissions S."/>
        </authorList>
    </citation>
    <scope>NUCLEOTIDE SEQUENCE [LARGE SCALE GENOMIC DNA]</scope>
    <source>
        <strain evidence="3">VKM Ac-2510</strain>
    </source>
</reference>
<dbReference type="FunFam" id="3.40.50.2000:FF:000072">
    <property type="entry name" value="Glycosyl transferase"/>
    <property type="match status" value="1"/>
</dbReference>
<keyword evidence="3" id="KW-1185">Reference proteome</keyword>
<dbReference type="Pfam" id="PF06722">
    <property type="entry name" value="EryCIII-like_C"/>
    <property type="match status" value="1"/>
</dbReference>
<dbReference type="STRING" id="150121.SAMN06296010_1001"/>
<gene>
    <name evidence="2" type="ORF">SAMN06296010_1001</name>
</gene>
<dbReference type="AlphaFoldDB" id="A0A1X7IY13"/>
<dbReference type="Gene3D" id="3.40.50.2000">
    <property type="entry name" value="Glycogen Phosphorylase B"/>
    <property type="match status" value="2"/>
</dbReference>
<dbReference type="GO" id="GO:0017000">
    <property type="term" value="P:antibiotic biosynthetic process"/>
    <property type="evidence" value="ECO:0007669"/>
    <property type="project" value="UniProtKB-ARBA"/>
</dbReference>
<dbReference type="EMBL" id="FXAY01000001">
    <property type="protein sequence ID" value="SMG19853.1"/>
    <property type="molecule type" value="Genomic_DNA"/>
</dbReference>
<organism evidence="2 3">
    <name type="scientific">Agreia pratensis</name>
    <dbReference type="NCBI Taxonomy" id="150121"/>
    <lineage>
        <taxon>Bacteria</taxon>
        <taxon>Bacillati</taxon>
        <taxon>Actinomycetota</taxon>
        <taxon>Actinomycetes</taxon>
        <taxon>Micrococcales</taxon>
        <taxon>Microbacteriaceae</taxon>
        <taxon>Agreia</taxon>
    </lineage>
</organism>
<keyword evidence="2" id="KW-0808">Transferase</keyword>
<dbReference type="InterPro" id="IPR010610">
    <property type="entry name" value="EryCIII-like_C"/>
</dbReference>
<dbReference type="GO" id="GO:0008194">
    <property type="term" value="F:UDP-glycosyltransferase activity"/>
    <property type="evidence" value="ECO:0007669"/>
    <property type="project" value="InterPro"/>
</dbReference>
<protein>
    <submittedName>
        <fullName evidence="2">Glycosyltransferase, MGT family</fullName>
    </submittedName>
</protein>
<feature type="domain" description="Erythromycin biosynthesis protein CIII-like C-terminal" evidence="1">
    <location>
        <begin position="334"/>
        <end position="452"/>
    </location>
</feature>
<dbReference type="InterPro" id="IPR002213">
    <property type="entry name" value="UDP_glucos_trans"/>
</dbReference>
<dbReference type="PANTHER" id="PTHR48050">
    <property type="entry name" value="STEROL 3-BETA-GLUCOSYLTRANSFERASE"/>
    <property type="match status" value="1"/>
</dbReference>
<name>A0A1X7IY13_9MICO</name>
<evidence type="ECO:0000259" key="1">
    <source>
        <dbReference type="Pfam" id="PF06722"/>
    </source>
</evidence>
<proteinExistence type="predicted"/>
<dbReference type="Proteomes" id="UP000193244">
    <property type="component" value="Unassembled WGS sequence"/>
</dbReference>
<dbReference type="SUPFAM" id="SSF53756">
    <property type="entry name" value="UDP-Glycosyltransferase/glycogen phosphorylase"/>
    <property type="match status" value="1"/>
</dbReference>